<keyword evidence="2" id="KW-1185">Reference proteome</keyword>
<name>A0ABM5ZM84_9PSED</name>
<reference evidence="1" key="1">
    <citation type="submission" date="2017-12" db="EMBL/GenBank/DDBJ databases">
        <title>Pseudomonas sp. MS586 complete sequence.</title>
        <authorList>
            <person name="Lu S."/>
            <person name="Deng P."/>
        </authorList>
    </citation>
    <scope>NUCLEOTIDE SEQUENCE</scope>
    <source>
        <strain evidence="1">MS586</strain>
    </source>
</reference>
<dbReference type="EMBL" id="CP014205">
    <property type="protein sequence ID" value="AMQ84802.1"/>
    <property type="molecule type" value="Genomic_DNA"/>
</dbReference>
<protein>
    <submittedName>
        <fullName evidence="1">Uncharacterized protein</fullName>
    </submittedName>
</protein>
<evidence type="ECO:0000313" key="1">
    <source>
        <dbReference type="EMBL" id="AMQ84802.1"/>
    </source>
</evidence>
<proteinExistence type="predicted"/>
<accession>A0ABM5ZM84</accession>
<gene>
    <name evidence="1" type="ORF">AWU82_16280</name>
</gene>
<organism evidence="1 2">
    <name type="scientific">Pseudomonas glycinae</name>
    <dbReference type="NCBI Taxonomy" id="1785145"/>
    <lineage>
        <taxon>Bacteria</taxon>
        <taxon>Pseudomonadati</taxon>
        <taxon>Pseudomonadota</taxon>
        <taxon>Gammaproteobacteria</taxon>
        <taxon>Pseudomonadales</taxon>
        <taxon>Pseudomonadaceae</taxon>
        <taxon>Pseudomonas</taxon>
    </lineage>
</organism>
<dbReference type="Proteomes" id="UP000075187">
    <property type="component" value="Chromosome"/>
</dbReference>
<evidence type="ECO:0000313" key="2">
    <source>
        <dbReference type="Proteomes" id="UP000075187"/>
    </source>
</evidence>
<sequence length="140" mass="15635">MSESVVVIGRWHAQVLLVKGRCCSIRVELSVRNENTFVSTFYRGEPEASLDEDDAGIYLRSRRYTSTLINPCHISRLPMDRIDNSVFDISQVEIVRRVADAILVGEEGEAHSFSGVLNNEVKVIVLFAAIGYSKLMGSRS</sequence>